<keyword evidence="4 10" id="KW-0547">Nucleotide-binding</keyword>
<dbReference type="InterPro" id="IPR009008">
    <property type="entry name" value="Val/Leu/Ile-tRNA-synth_edit"/>
</dbReference>
<evidence type="ECO:0000256" key="7">
    <source>
        <dbReference type="ARBA" id="ARBA00023146"/>
    </source>
</evidence>
<dbReference type="InterPro" id="IPR055416">
    <property type="entry name" value="RBD_LARS1"/>
</dbReference>
<dbReference type="GO" id="GO:0006429">
    <property type="term" value="P:leucyl-tRNA aminoacylation"/>
    <property type="evidence" value="ECO:0007669"/>
    <property type="project" value="InterPro"/>
</dbReference>
<comment type="caution">
    <text evidence="15">The sequence shown here is derived from an EMBL/GenBank/DDBJ whole genome shotgun (WGS) entry which is preliminary data.</text>
</comment>
<comment type="catalytic activity">
    <reaction evidence="9">
        <text>tRNA(Leu) + L-leucine + ATP = L-leucyl-tRNA(Leu) + AMP + diphosphate</text>
        <dbReference type="Rhea" id="RHEA:11688"/>
        <dbReference type="Rhea" id="RHEA-COMP:9613"/>
        <dbReference type="Rhea" id="RHEA-COMP:9622"/>
        <dbReference type="ChEBI" id="CHEBI:30616"/>
        <dbReference type="ChEBI" id="CHEBI:33019"/>
        <dbReference type="ChEBI" id="CHEBI:57427"/>
        <dbReference type="ChEBI" id="CHEBI:78442"/>
        <dbReference type="ChEBI" id="CHEBI:78494"/>
        <dbReference type="ChEBI" id="CHEBI:456215"/>
        <dbReference type="EC" id="6.1.1.4"/>
    </reaction>
</comment>
<dbReference type="Pfam" id="PF08264">
    <property type="entry name" value="Anticodon_1"/>
    <property type="match status" value="1"/>
</dbReference>
<dbReference type="FunFam" id="3.90.740.10:FF:000001">
    <property type="entry name" value="Leucine--tRNA ligase, cytoplasmic"/>
    <property type="match status" value="1"/>
</dbReference>
<feature type="domain" description="Methionyl/Valyl/Leucyl/Isoleucyl-tRNA synthetase anticodon-binding" evidence="13">
    <location>
        <begin position="852"/>
        <end position="975"/>
    </location>
</feature>
<dbReference type="SUPFAM" id="SSF52374">
    <property type="entry name" value="Nucleotidylyl transferase"/>
    <property type="match status" value="1"/>
</dbReference>
<evidence type="ECO:0000259" key="12">
    <source>
        <dbReference type="Pfam" id="PF00133"/>
    </source>
</evidence>
<dbReference type="PANTHER" id="PTHR45794:SF1">
    <property type="entry name" value="LEUCINE--TRNA LIGASE, CYTOPLASMIC"/>
    <property type="match status" value="1"/>
</dbReference>
<evidence type="ECO:0000256" key="9">
    <source>
        <dbReference type="ARBA" id="ARBA00047469"/>
    </source>
</evidence>
<keyword evidence="3 10" id="KW-0436">Ligase</keyword>
<evidence type="ECO:0000256" key="11">
    <source>
        <dbReference type="SAM" id="MobiDB-lite"/>
    </source>
</evidence>
<sequence length="1142" mass="128277">MAAQDVLDPSNGSKNTMKIENTEKRDTLIDIEKKYQKKWADDHVFEIDAPTTAEFPFDSITPAELHQKFPKQMVNFAFPYMNGSLHAGHAFTSSKMEFATGFARMEGKRALFPLGYHCTGMPIKACADKLIREVEMFGKNFEGYAEEELANGDANPTPAPTQDTKADITKHVTKKSKAVAKTGKMKYQFQIMQAQGVPVEEIHKFCDTDHWLQYYPPICQRDMTSIGARIDWRRSFVTTDANPYFDSFVRWQMRKLKELGKIKFGKRYTVYSPKDGQPCLDHDRSAGEGVGVQEYTALKLKVKEWPEAAQKLLSGKLPSSANVYFVPATLRPETMYGQTCCFVGPNITYGIFKVTDDEYYFCSDRAARNMAFQSVFPEWGVFPKVAELQGSDVVGTLVNAPLSVHKEVRILPMETVKATKGTGVVTSVPSDSPDDYATVMDLAKKAEYYGIKKEWAELEIIPIIETPKYGNLTAATLVKQLKIQSPKDAKPLAEAKDEAYKEGFYNGKMIYGEFKGKPVSEAKNLVRKSLIDAGDAFNYAEPDGLVISRSGDDCVAAHLDQWFLNYGTSANGGDGEWCEEVFKHLESGNINMFSSETKHQFEQVLGWLAQWACARSYGLGTKLPWDEAFLVESLSDSTIYPSYYTISHYLHSDIFGTKPGKFDIKPSQMTDEVWDYLYCRRDTVNCDIPIDQLQTMKREFQYFYPNDMRGSGKDLIQNHLTFYLYIHVALFPKEYWPRGIRANGHLLLNGEKMAKSTGNFLTLSGAVEKFGADATRIALADAGDGIDDANFEETSANAAILRLHTLKEWCEEMIHDARLVQSPEEFAKLRDAEKMKNTDVIQRTGPKNFWDELFENELNGLVKETFDNYSSTSYKAALKTGFYDFLLARDSWRSATAGASVGMHHDLVKRYIELQALMLAPIAPHWAEYIWLEVLKKPSTIQNALWPEVPATVPALTAAREYVRTTASNITSAEGMQQKKLAKGKNVDYDPNKDKRLTIYVAASFPSWQNSIIATMRDAFDGLSLDMKAVTSKVPKPELKRAMPFIQELKKRLDSKEPAKEVFERKLAFDEVEVLTAMVPYLKATVKKCLQVQVIKVEDADGGKKKKGVVVVGEGEGSPVAELPQTAEGAVPGKPGYLFANV</sequence>
<evidence type="ECO:0000256" key="1">
    <source>
        <dbReference type="ARBA" id="ARBA00005594"/>
    </source>
</evidence>
<dbReference type="PANTHER" id="PTHR45794">
    <property type="entry name" value="LEUCYL-TRNA SYNTHETASE"/>
    <property type="match status" value="1"/>
</dbReference>
<evidence type="ECO:0000313" key="15">
    <source>
        <dbReference type="EMBL" id="KAF2093238.1"/>
    </source>
</evidence>
<dbReference type="SUPFAM" id="SSF50677">
    <property type="entry name" value="ValRS/IleRS/LeuRS editing domain"/>
    <property type="match status" value="1"/>
</dbReference>
<evidence type="ECO:0000256" key="2">
    <source>
        <dbReference type="ARBA" id="ARBA00013164"/>
    </source>
</evidence>
<dbReference type="PROSITE" id="PS00178">
    <property type="entry name" value="AA_TRNA_LIGASE_I"/>
    <property type="match status" value="1"/>
</dbReference>
<accession>A0A9P4M177</accession>
<evidence type="ECO:0000256" key="10">
    <source>
        <dbReference type="RuleBase" id="RU363035"/>
    </source>
</evidence>
<evidence type="ECO:0000256" key="4">
    <source>
        <dbReference type="ARBA" id="ARBA00022741"/>
    </source>
</evidence>
<dbReference type="InterPro" id="IPR002300">
    <property type="entry name" value="aa-tRNA-synth_Ia"/>
</dbReference>
<feature type="domain" description="Aminoacyl-tRNA synthetase class Ia" evidence="12">
    <location>
        <begin position="69"/>
        <end position="133"/>
    </location>
</feature>
<evidence type="ECO:0000256" key="8">
    <source>
        <dbReference type="ARBA" id="ARBA00030520"/>
    </source>
</evidence>
<evidence type="ECO:0000256" key="5">
    <source>
        <dbReference type="ARBA" id="ARBA00022840"/>
    </source>
</evidence>
<dbReference type="InterPro" id="IPR004493">
    <property type="entry name" value="Leu-tRNA-synth_Ia_arc/euk"/>
</dbReference>
<dbReference type="GO" id="GO:0002161">
    <property type="term" value="F:aminoacyl-tRNA deacylase activity"/>
    <property type="evidence" value="ECO:0007669"/>
    <property type="project" value="InterPro"/>
</dbReference>
<dbReference type="GO" id="GO:0005524">
    <property type="term" value="F:ATP binding"/>
    <property type="evidence" value="ECO:0007669"/>
    <property type="project" value="UniProtKB-KW"/>
</dbReference>
<keyword evidence="6 10" id="KW-0648">Protein biosynthesis</keyword>
<keyword evidence="5 10" id="KW-0067">ATP-binding</keyword>
<protein>
    <recommendedName>
        <fullName evidence="2">leucine--tRNA ligase</fullName>
        <ecNumber evidence="2">6.1.1.4</ecNumber>
    </recommendedName>
    <alternativeName>
        <fullName evidence="8">Leucyl-tRNA synthetase</fullName>
    </alternativeName>
</protein>
<proteinExistence type="inferred from homology"/>
<dbReference type="NCBIfam" id="TIGR00395">
    <property type="entry name" value="leuS_arch"/>
    <property type="match status" value="1"/>
</dbReference>
<dbReference type="GO" id="GO:0004823">
    <property type="term" value="F:leucine-tRNA ligase activity"/>
    <property type="evidence" value="ECO:0007669"/>
    <property type="project" value="UniProtKB-EC"/>
</dbReference>
<dbReference type="Gene3D" id="3.90.740.10">
    <property type="entry name" value="Valyl/Leucyl/Isoleucyl-tRNA synthetase, editing domain"/>
    <property type="match status" value="1"/>
</dbReference>
<dbReference type="Pfam" id="PF24810">
    <property type="entry name" value="RBD_LARS1"/>
    <property type="match status" value="1"/>
</dbReference>
<comment type="similarity">
    <text evidence="1 10">Belongs to the class-I aminoacyl-tRNA synthetase family.</text>
</comment>
<evidence type="ECO:0000256" key="6">
    <source>
        <dbReference type="ARBA" id="ARBA00022917"/>
    </source>
</evidence>
<dbReference type="InterPro" id="IPR013155">
    <property type="entry name" value="M/V/L/I-tRNA-synth_anticd-bd"/>
</dbReference>
<gene>
    <name evidence="15" type="ORF">NA57DRAFT_81575</name>
</gene>
<dbReference type="Gene3D" id="3.40.50.620">
    <property type="entry name" value="HUPs"/>
    <property type="match status" value="1"/>
</dbReference>
<name>A0A9P4M177_9PEZI</name>
<dbReference type="Pfam" id="PF00133">
    <property type="entry name" value="tRNA-synt_1"/>
    <property type="match status" value="2"/>
</dbReference>
<dbReference type="InterPro" id="IPR009080">
    <property type="entry name" value="tRNAsynth_Ia_anticodon-bd"/>
</dbReference>
<dbReference type="InterPro" id="IPR014729">
    <property type="entry name" value="Rossmann-like_a/b/a_fold"/>
</dbReference>
<feature type="compositionally biased region" description="Polar residues" evidence="11">
    <location>
        <begin position="10"/>
        <end position="19"/>
    </location>
</feature>
<feature type="domain" description="Aminoacyl-tRNA synthetase class Ia" evidence="12">
    <location>
        <begin position="209"/>
        <end position="790"/>
    </location>
</feature>
<reference evidence="15" key="1">
    <citation type="journal article" date="2020" name="Stud. Mycol.">
        <title>101 Dothideomycetes genomes: a test case for predicting lifestyles and emergence of pathogens.</title>
        <authorList>
            <person name="Haridas S."/>
            <person name="Albert R."/>
            <person name="Binder M."/>
            <person name="Bloem J."/>
            <person name="Labutti K."/>
            <person name="Salamov A."/>
            <person name="Andreopoulos B."/>
            <person name="Baker S."/>
            <person name="Barry K."/>
            <person name="Bills G."/>
            <person name="Bluhm B."/>
            <person name="Cannon C."/>
            <person name="Castanera R."/>
            <person name="Culley D."/>
            <person name="Daum C."/>
            <person name="Ezra D."/>
            <person name="Gonzalez J."/>
            <person name="Henrissat B."/>
            <person name="Kuo A."/>
            <person name="Liang C."/>
            <person name="Lipzen A."/>
            <person name="Lutzoni F."/>
            <person name="Magnuson J."/>
            <person name="Mondo S."/>
            <person name="Nolan M."/>
            <person name="Ohm R."/>
            <person name="Pangilinan J."/>
            <person name="Park H.-J."/>
            <person name="Ramirez L."/>
            <person name="Alfaro M."/>
            <person name="Sun H."/>
            <person name="Tritt A."/>
            <person name="Yoshinaga Y."/>
            <person name="Zwiers L.-H."/>
            <person name="Turgeon B."/>
            <person name="Goodwin S."/>
            <person name="Spatafora J."/>
            <person name="Crous P."/>
            <person name="Grigoriev I."/>
        </authorList>
    </citation>
    <scope>NUCLEOTIDE SEQUENCE</scope>
    <source>
        <strain evidence="15">CBS 133067</strain>
    </source>
</reference>
<dbReference type="CDD" id="cd07959">
    <property type="entry name" value="Anticodon_Ia_Leu_AEc"/>
    <property type="match status" value="1"/>
</dbReference>
<evidence type="ECO:0000313" key="16">
    <source>
        <dbReference type="Proteomes" id="UP000799772"/>
    </source>
</evidence>
<dbReference type="InterPro" id="IPR001412">
    <property type="entry name" value="aa-tRNA-synth_I_CS"/>
</dbReference>
<keyword evidence="16" id="KW-1185">Reference proteome</keyword>
<keyword evidence="7 10" id="KW-0030">Aminoacyl-tRNA synthetase</keyword>
<dbReference type="OrthoDB" id="10249672at2759"/>
<feature type="region of interest" description="Disordered" evidence="11">
    <location>
        <begin position="1"/>
        <end position="21"/>
    </location>
</feature>
<dbReference type="SUPFAM" id="SSF47323">
    <property type="entry name" value="Anticodon-binding domain of a subclass of class I aminoacyl-tRNA synthetases"/>
    <property type="match status" value="1"/>
</dbReference>
<organism evidence="15 16">
    <name type="scientific">Rhizodiscina lignyota</name>
    <dbReference type="NCBI Taxonomy" id="1504668"/>
    <lineage>
        <taxon>Eukaryota</taxon>
        <taxon>Fungi</taxon>
        <taxon>Dikarya</taxon>
        <taxon>Ascomycota</taxon>
        <taxon>Pezizomycotina</taxon>
        <taxon>Dothideomycetes</taxon>
        <taxon>Pleosporomycetidae</taxon>
        <taxon>Aulographales</taxon>
        <taxon>Rhizodiscinaceae</taxon>
        <taxon>Rhizodiscina</taxon>
    </lineage>
</organism>
<dbReference type="Proteomes" id="UP000799772">
    <property type="component" value="Unassembled WGS sequence"/>
</dbReference>
<dbReference type="EMBL" id="ML978139">
    <property type="protein sequence ID" value="KAF2093238.1"/>
    <property type="molecule type" value="Genomic_DNA"/>
</dbReference>
<dbReference type="EC" id="6.1.1.4" evidence="2"/>
<evidence type="ECO:0000256" key="3">
    <source>
        <dbReference type="ARBA" id="ARBA00022598"/>
    </source>
</evidence>
<evidence type="ECO:0000259" key="14">
    <source>
        <dbReference type="Pfam" id="PF24810"/>
    </source>
</evidence>
<evidence type="ECO:0000259" key="13">
    <source>
        <dbReference type="Pfam" id="PF08264"/>
    </source>
</evidence>
<feature type="domain" description="Leucine--tRNA ligase RagD-binding" evidence="14">
    <location>
        <begin position="1001"/>
        <end position="1056"/>
    </location>
</feature>
<dbReference type="AlphaFoldDB" id="A0A9P4M177"/>